<dbReference type="EMBL" id="CM042880">
    <property type="protein sequence ID" value="KAI4387682.1"/>
    <property type="molecule type" value="Genomic_DNA"/>
</dbReference>
<gene>
    <name evidence="1" type="ORF">MLD38_000095</name>
</gene>
<name>A0ACB9SHL1_9MYRT</name>
<organism evidence="1 2">
    <name type="scientific">Melastoma candidum</name>
    <dbReference type="NCBI Taxonomy" id="119954"/>
    <lineage>
        <taxon>Eukaryota</taxon>
        <taxon>Viridiplantae</taxon>
        <taxon>Streptophyta</taxon>
        <taxon>Embryophyta</taxon>
        <taxon>Tracheophyta</taxon>
        <taxon>Spermatophyta</taxon>
        <taxon>Magnoliopsida</taxon>
        <taxon>eudicotyledons</taxon>
        <taxon>Gunneridae</taxon>
        <taxon>Pentapetalae</taxon>
        <taxon>rosids</taxon>
        <taxon>malvids</taxon>
        <taxon>Myrtales</taxon>
        <taxon>Melastomataceae</taxon>
        <taxon>Melastomatoideae</taxon>
        <taxon>Melastomateae</taxon>
        <taxon>Melastoma</taxon>
    </lineage>
</organism>
<protein>
    <submittedName>
        <fullName evidence="1">Uncharacterized protein</fullName>
    </submittedName>
</protein>
<accession>A0ACB9SHL1</accession>
<sequence>MAASLTGTREPAAPSKWLHEALSDVERKVSTITANLEGGHDDFANGKSDDIVSARKDEIIRLLDEMIRSYTSLAQDHDHLMTEFDHFRNLSDEKQGSNDSNPYPDAGSDLSPVSGIEDLELDDFDVSLPCKPIDESSSFLGLTSSQGEIEEEGWRWDNMTAQMTELLEESAKQQEELARRNEEKREIIRVLRTEVSGLKAENKALQGCLIGPRVGSEEIRRRVNRKLSLKELVWNKLFRREAA</sequence>
<comment type="caution">
    <text evidence="1">The sequence shown here is derived from an EMBL/GenBank/DDBJ whole genome shotgun (WGS) entry which is preliminary data.</text>
</comment>
<reference evidence="2" key="1">
    <citation type="journal article" date="2023" name="Front. Plant Sci.">
        <title>Chromosomal-level genome assembly of Melastoma candidum provides insights into trichome evolution.</title>
        <authorList>
            <person name="Zhong Y."/>
            <person name="Wu W."/>
            <person name="Sun C."/>
            <person name="Zou P."/>
            <person name="Liu Y."/>
            <person name="Dai S."/>
            <person name="Zhou R."/>
        </authorList>
    </citation>
    <scope>NUCLEOTIDE SEQUENCE [LARGE SCALE GENOMIC DNA]</scope>
</reference>
<evidence type="ECO:0000313" key="2">
    <source>
        <dbReference type="Proteomes" id="UP001057402"/>
    </source>
</evidence>
<proteinExistence type="predicted"/>
<dbReference type="Proteomes" id="UP001057402">
    <property type="component" value="Chromosome 1"/>
</dbReference>
<keyword evidence="2" id="KW-1185">Reference proteome</keyword>
<evidence type="ECO:0000313" key="1">
    <source>
        <dbReference type="EMBL" id="KAI4387682.1"/>
    </source>
</evidence>